<dbReference type="EMBL" id="JAFBFI010000001">
    <property type="protein sequence ID" value="MBM7691011.1"/>
    <property type="molecule type" value="Genomic_DNA"/>
</dbReference>
<organism evidence="1 2">
    <name type="scientific">Peribacillus deserti</name>
    <dbReference type="NCBI Taxonomy" id="673318"/>
    <lineage>
        <taxon>Bacteria</taxon>
        <taxon>Bacillati</taxon>
        <taxon>Bacillota</taxon>
        <taxon>Bacilli</taxon>
        <taxon>Bacillales</taxon>
        <taxon>Bacillaceae</taxon>
        <taxon>Peribacillus</taxon>
    </lineage>
</organism>
<gene>
    <name evidence="1" type="ORF">JOC77_000414</name>
</gene>
<reference evidence="1 2" key="1">
    <citation type="submission" date="2021-01" db="EMBL/GenBank/DDBJ databases">
        <title>Genomic Encyclopedia of Type Strains, Phase IV (KMG-IV): sequencing the most valuable type-strain genomes for metagenomic binning, comparative biology and taxonomic classification.</title>
        <authorList>
            <person name="Goeker M."/>
        </authorList>
    </citation>
    <scope>NUCLEOTIDE SEQUENCE [LARGE SCALE GENOMIC DNA]</scope>
    <source>
        <strain evidence="1 2">DSM 105482</strain>
    </source>
</reference>
<comment type="caution">
    <text evidence="1">The sequence shown here is derived from an EMBL/GenBank/DDBJ whole genome shotgun (WGS) entry which is preliminary data.</text>
</comment>
<name>A0ABS2QCX5_9BACI</name>
<protein>
    <submittedName>
        <fullName evidence="1">Uncharacterized protein</fullName>
    </submittedName>
</protein>
<dbReference type="Proteomes" id="UP000823486">
    <property type="component" value="Unassembled WGS sequence"/>
</dbReference>
<sequence>MTDEKAIELAKKIVELDLLRDEIWEDLAQLAGDKAFELLRHIQNHSA</sequence>
<evidence type="ECO:0000313" key="1">
    <source>
        <dbReference type="EMBL" id="MBM7691011.1"/>
    </source>
</evidence>
<dbReference type="RefSeq" id="WP_204537841.1">
    <property type="nucleotide sequence ID" value="NZ_JAFBFI010000001.1"/>
</dbReference>
<evidence type="ECO:0000313" key="2">
    <source>
        <dbReference type="Proteomes" id="UP000823486"/>
    </source>
</evidence>
<accession>A0ABS2QCX5</accession>
<keyword evidence="2" id="KW-1185">Reference proteome</keyword>
<proteinExistence type="predicted"/>